<keyword evidence="4 7" id="KW-0479">Metal-binding</keyword>
<comment type="catalytic activity">
    <reaction evidence="1 7">
        <text>an S-(2-hydroxyacyl)glutathione + H2O = a 2-hydroxy carboxylate + glutathione + H(+)</text>
        <dbReference type="Rhea" id="RHEA:21864"/>
        <dbReference type="ChEBI" id="CHEBI:15377"/>
        <dbReference type="ChEBI" id="CHEBI:15378"/>
        <dbReference type="ChEBI" id="CHEBI:57925"/>
        <dbReference type="ChEBI" id="CHEBI:58896"/>
        <dbReference type="ChEBI" id="CHEBI:71261"/>
        <dbReference type="EC" id="3.1.2.6"/>
    </reaction>
</comment>
<evidence type="ECO:0000256" key="3">
    <source>
        <dbReference type="ARBA" id="ARBA00006759"/>
    </source>
</evidence>
<evidence type="ECO:0000256" key="4">
    <source>
        <dbReference type="ARBA" id="ARBA00022723"/>
    </source>
</evidence>
<dbReference type="GO" id="GO:0046872">
    <property type="term" value="F:metal ion binding"/>
    <property type="evidence" value="ECO:0007669"/>
    <property type="project" value="UniProtKB-KW"/>
</dbReference>
<comment type="similarity">
    <text evidence="3 7">Belongs to the metallo-beta-lactamase superfamily. Glyoxalase II family.</text>
</comment>
<dbReference type="PANTHER" id="PTHR43705">
    <property type="entry name" value="HYDROXYACYLGLUTATHIONE HYDROLASE"/>
    <property type="match status" value="1"/>
</dbReference>
<evidence type="ECO:0000256" key="5">
    <source>
        <dbReference type="ARBA" id="ARBA00022801"/>
    </source>
</evidence>
<evidence type="ECO:0000256" key="2">
    <source>
        <dbReference type="ARBA" id="ARBA00004963"/>
    </source>
</evidence>
<accession>A0A5N7MLZ2</accession>
<comment type="subunit">
    <text evidence="7">Monomer.</text>
</comment>
<evidence type="ECO:0000256" key="1">
    <source>
        <dbReference type="ARBA" id="ARBA00001623"/>
    </source>
</evidence>
<dbReference type="InterPro" id="IPR050110">
    <property type="entry name" value="Glyoxalase_II_hydrolase"/>
</dbReference>
<gene>
    <name evidence="7 9" type="primary">gloB</name>
    <name evidence="9" type="ORF">FS320_23690</name>
</gene>
<dbReference type="SUPFAM" id="SSF56281">
    <property type="entry name" value="Metallo-hydrolase/oxidoreductase"/>
    <property type="match status" value="1"/>
</dbReference>
<dbReference type="EMBL" id="VOSK01000123">
    <property type="protein sequence ID" value="MPR28081.1"/>
    <property type="molecule type" value="Genomic_DNA"/>
</dbReference>
<dbReference type="RefSeq" id="WP_152714385.1">
    <property type="nucleotide sequence ID" value="NZ_VOSJ01000123.1"/>
</dbReference>
<feature type="binding site" evidence="7">
    <location>
        <position position="58"/>
    </location>
    <ligand>
        <name>Zn(2+)</name>
        <dbReference type="ChEBI" id="CHEBI:29105"/>
        <label>1</label>
    </ligand>
</feature>
<dbReference type="HAMAP" id="MF_01374">
    <property type="entry name" value="Glyoxalase_2"/>
    <property type="match status" value="1"/>
</dbReference>
<dbReference type="Pfam" id="PF00753">
    <property type="entry name" value="Lactamase_B"/>
    <property type="match status" value="1"/>
</dbReference>
<feature type="binding site" evidence="7">
    <location>
        <position position="171"/>
    </location>
    <ligand>
        <name>Zn(2+)</name>
        <dbReference type="ChEBI" id="CHEBI:29105"/>
        <label>2</label>
    </ligand>
</feature>
<dbReference type="Gene3D" id="3.60.15.10">
    <property type="entry name" value="Ribonuclease Z/Hydroxyacylglutathione hydrolase-like"/>
    <property type="match status" value="1"/>
</dbReference>
<feature type="domain" description="Metallo-beta-lactamase" evidence="8">
    <location>
        <begin position="13"/>
        <end position="171"/>
    </location>
</feature>
<comment type="caution">
    <text evidence="9">The sequence shown here is derived from an EMBL/GenBank/DDBJ whole genome shotgun (WGS) entry which is preliminary data.</text>
</comment>
<reference evidence="9 10" key="1">
    <citation type="journal article" date="2019" name="Syst. Appl. Microbiol.">
        <title>Microvirga tunisiensis sp. nov., a root nodule symbiotic bacterium isolated from Lupinus micranthus and L. luteus grown in Northern Tunisia.</title>
        <authorList>
            <person name="Msaddak A."/>
            <person name="Rejili M."/>
            <person name="Duran D."/>
            <person name="Mars M."/>
            <person name="Palacios J.M."/>
            <person name="Ruiz-Argueso T."/>
            <person name="Rey L."/>
            <person name="Imperial J."/>
        </authorList>
    </citation>
    <scope>NUCLEOTIDE SEQUENCE [LARGE SCALE GENOMIC DNA]</scope>
    <source>
        <strain evidence="9 10">Lmie10</strain>
    </source>
</reference>
<protein>
    <recommendedName>
        <fullName evidence="7">Hydroxyacylglutathione hydrolase</fullName>
        <ecNumber evidence="7">3.1.2.6</ecNumber>
    </recommendedName>
    <alternativeName>
        <fullName evidence="7">Glyoxalase II</fullName>
        <shortName evidence="7">Glx II</shortName>
    </alternativeName>
</protein>
<dbReference type="GO" id="GO:0004416">
    <property type="term" value="F:hydroxyacylglutathione hydrolase activity"/>
    <property type="evidence" value="ECO:0007669"/>
    <property type="project" value="UniProtKB-UniRule"/>
</dbReference>
<organism evidence="9 10">
    <name type="scientific">Microvirga tunisiensis</name>
    <dbReference type="NCBI Taxonomy" id="2108360"/>
    <lineage>
        <taxon>Bacteria</taxon>
        <taxon>Pseudomonadati</taxon>
        <taxon>Pseudomonadota</taxon>
        <taxon>Alphaproteobacteria</taxon>
        <taxon>Hyphomicrobiales</taxon>
        <taxon>Methylobacteriaceae</taxon>
        <taxon>Microvirga</taxon>
    </lineage>
</organism>
<comment type="function">
    <text evidence="7">Thiolesterase that catalyzes the hydrolysis of S-D-lactoyl-glutathione to form glutathione and D-lactic acid.</text>
</comment>
<evidence type="ECO:0000256" key="6">
    <source>
        <dbReference type="ARBA" id="ARBA00022833"/>
    </source>
</evidence>
<comment type="pathway">
    <text evidence="2 7">Secondary metabolite metabolism; methylglyoxal degradation; (R)-lactate from methylglyoxal: step 2/2.</text>
</comment>
<evidence type="ECO:0000259" key="8">
    <source>
        <dbReference type="SMART" id="SM00849"/>
    </source>
</evidence>
<dbReference type="Pfam" id="PF16123">
    <property type="entry name" value="HAGH_C"/>
    <property type="match status" value="1"/>
</dbReference>
<evidence type="ECO:0000256" key="7">
    <source>
        <dbReference type="HAMAP-Rule" id="MF_01374"/>
    </source>
</evidence>
<dbReference type="InterPro" id="IPR036866">
    <property type="entry name" value="RibonucZ/Hydroxyglut_hydro"/>
</dbReference>
<keyword evidence="5 7" id="KW-0378">Hydrolase</keyword>
<dbReference type="Proteomes" id="UP000403266">
    <property type="component" value="Unassembled WGS sequence"/>
</dbReference>
<feature type="binding site" evidence="7">
    <location>
        <position position="133"/>
    </location>
    <ligand>
        <name>Zn(2+)</name>
        <dbReference type="ChEBI" id="CHEBI:29105"/>
        <label>2</label>
    </ligand>
</feature>
<proteinExistence type="inferred from homology"/>
<dbReference type="UniPathway" id="UPA00619">
    <property type="reaction ID" value="UER00676"/>
</dbReference>
<name>A0A5N7MLZ2_9HYPH</name>
<dbReference type="InterPro" id="IPR017782">
    <property type="entry name" value="Hydroxyacylglutathione_Hdrlase"/>
</dbReference>
<dbReference type="AlphaFoldDB" id="A0A5N7MLZ2"/>
<dbReference type="InterPro" id="IPR001279">
    <property type="entry name" value="Metallo-B-lactamas"/>
</dbReference>
<feature type="binding site" evidence="7">
    <location>
        <position position="61"/>
    </location>
    <ligand>
        <name>Zn(2+)</name>
        <dbReference type="ChEBI" id="CHEBI:29105"/>
        <label>2</label>
    </ligand>
</feature>
<comment type="cofactor">
    <cofactor evidence="7">
        <name>Zn(2+)</name>
        <dbReference type="ChEBI" id="CHEBI:29105"/>
    </cofactor>
    <text evidence="7">Binds 2 Zn(2+) ions per subunit.</text>
</comment>
<keyword evidence="6 7" id="KW-0862">Zinc</keyword>
<dbReference type="CDD" id="cd07723">
    <property type="entry name" value="hydroxyacylglutathione_hydrolase_MBL-fold"/>
    <property type="match status" value="1"/>
</dbReference>
<dbReference type="NCBIfam" id="TIGR03413">
    <property type="entry name" value="GSH_gloB"/>
    <property type="match status" value="1"/>
</dbReference>
<feature type="binding site" evidence="7">
    <location>
        <position position="60"/>
    </location>
    <ligand>
        <name>Zn(2+)</name>
        <dbReference type="ChEBI" id="CHEBI:29105"/>
        <label>2</label>
    </ligand>
</feature>
<evidence type="ECO:0000313" key="10">
    <source>
        <dbReference type="Proteomes" id="UP000403266"/>
    </source>
</evidence>
<dbReference type="InterPro" id="IPR032282">
    <property type="entry name" value="HAGH_C"/>
</dbReference>
<dbReference type="PANTHER" id="PTHR43705:SF1">
    <property type="entry name" value="HYDROXYACYLGLUTATHIONE HYDROLASE GLOB"/>
    <property type="match status" value="1"/>
</dbReference>
<keyword evidence="10" id="KW-1185">Reference proteome</keyword>
<dbReference type="OrthoDB" id="9802248at2"/>
<dbReference type="GO" id="GO:0019243">
    <property type="term" value="P:methylglyoxal catabolic process to D-lactate via S-lactoyl-glutathione"/>
    <property type="evidence" value="ECO:0007669"/>
    <property type="project" value="UniProtKB-UniRule"/>
</dbReference>
<dbReference type="SMART" id="SM00849">
    <property type="entry name" value="Lactamase_B"/>
    <property type="match status" value="1"/>
</dbReference>
<sequence>MSAQIHAFLCLQDNIGVLVHDPNTGACAAIDAPEEGPIMAALAKTGWKLTDILVTHRHSDHVQAIEPLKRRTGCRVVAPVKAREAVPYADAYVREGDTVIVGGLQAHVWETPGHCMDHVSYWFAADRALFAGDTLFTLGCGRMFEGTYAGFWASLQRLAALPDEAQVYCGHDYTLSNARFALAADPDNEALKARAAEAEKAKAEGRFLVPTTIGQEKAANPFLRAGEPALAKSVHKEGAAPVEVFQALREWKNRF</sequence>
<feature type="binding site" evidence="7">
    <location>
        <position position="133"/>
    </location>
    <ligand>
        <name>Zn(2+)</name>
        <dbReference type="ChEBI" id="CHEBI:29105"/>
        <label>1</label>
    </ligand>
</feature>
<dbReference type="EC" id="3.1.2.6" evidence="7"/>
<dbReference type="PIRSF" id="PIRSF005457">
    <property type="entry name" value="Glx"/>
    <property type="match status" value="1"/>
</dbReference>
<evidence type="ECO:0000313" key="9">
    <source>
        <dbReference type="EMBL" id="MPR28081.1"/>
    </source>
</evidence>
<feature type="binding site" evidence="7">
    <location>
        <position position="114"/>
    </location>
    <ligand>
        <name>Zn(2+)</name>
        <dbReference type="ChEBI" id="CHEBI:29105"/>
        <label>1</label>
    </ligand>
</feature>
<feature type="binding site" evidence="7">
    <location>
        <position position="56"/>
    </location>
    <ligand>
        <name>Zn(2+)</name>
        <dbReference type="ChEBI" id="CHEBI:29105"/>
        <label>1</label>
    </ligand>
</feature>
<dbReference type="InterPro" id="IPR035680">
    <property type="entry name" value="Clx_II_MBL"/>
</dbReference>